<sequence length="396" mass="43684">MSRKRERVEAEDEMGQQIPTYASEVPWLNFLAGSSRSNVPCSELPGGETNANLIKEACKLVYILYHNIEEKDLLCTILQILNKSKTETNTELMRLAKSAQSAWKAHIVNKFLIPHVKEIIRKWRVARPYAGFESLPVSERVKLWLEAYDSDPKGTVAAMWKPVIKVLNLESIFSTNLPADDDAKMRATRQMLRHKYFFGCECTYKYSIADEKKSRTLEEWAAYVKFAEFAATIVPFTSLPIASKILALDPADPPLKKTKQHGALSKEEIESFSPGSTLNSSGGAPTASVTSDQTASEHQNFEGSYDIPSGWSASRISSVSAPSAASENHERATETFGSSPNPGDPFSYATISMSEEARSISEYFGIKDDGLSAFAVQFEAASSAAVSEPVLDEDLP</sequence>
<comment type="caution">
    <text evidence="2">The sequence shown here is derived from an EMBL/GenBank/DDBJ whole genome shotgun (WGS) entry which is preliminary data.</text>
</comment>
<keyword evidence="3" id="KW-1185">Reference proteome</keyword>
<protein>
    <submittedName>
        <fullName evidence="2">Uncharacterized protein</fullName>
    </submittedName>
</protein>
<evidence type="ECO:0000313" key="3">
    <source>
        <dbReference type="Proteomes" id="UP001521785"/>
    </source>
</evidence>
<evidence type="ECO:0000313" key="2">
    <source>
        <dbReference type="EMBL" id="KAL1610428.1"/>
    </source>
</evidence>
<name>A0ABR3S1Q6_9PLEO</name>
<feature type="region of interest" description="Disordered" evidence="1">
    <location>
        <begin position="256"/>
        <end position="304"/>
    </location>
</feature>
<accession>A0ABR3S1Q6</accession>
<feature type="compositionally biased region" description="Polar residues" evidence="1">
    <location>
        <begin position="273"/>
        <end position="302"/>
    </location>
</feature>
<reference evidence="2 3" key="1">
    <citation type="submission" date="2024-02" db="EMBL/GenBank/DDBJ databases">
        <title>De novo assembly and annotation of 12 fungi associated with fruit tree decline syndrome in Ontario, Canada.</title>
        <authorList>
            <person name="Sulman M."/>
            <person name="Ellouze W."/>
            <person name="Ilyukhin E."/>
        </authorList>
    </citation>
    <scope>NUCLEOTIDE SEQUENCE [LARGE SCALE GENOMIC DNA]</scope>
    <source>
        <strain evidence="2 3">M42-189</strain>
    </source>
</reference>
<evidence type="ECO:0000256" key="1">
    <source>
        <dbReference type="SAM" id="MobiDB-lite"/>
    </source>
</evidence>
<dbReference type="EMBL" id="JAKJXO020000002">
    <property type="protein sequence ID" value="KAL1610428.1"/>
    <property type="molecule type" value="Genomic_DNA"/>
</dbReference>
<feature type="region of interest" description="Disordered" evidence="1">
    <location>
        <begin position="321"/>
        <end position="349"/>
    </location>
</feature>
<gene>
    <name evidence="2" type="ORF">SLS60_002095</name>
</gene>
<organism evidence="2 3">
    <name type="scientific">Paraconiothyrium brasiliense</name>
    <dbReference type="NCBI Taxonomy" id="300254"/>
    <lineage>
        <taxon>Eukaryota</taxon>
        <taxon>Fungi</taxon>
        <taxon>Dikarya</taxon>
        <taxon>Ascomycota</taxon>
        <taxon>Pezizomycotina</taxon>
        <taxon>Dothideomycetes</taxon>
        <taxon>Pleosporomycetidae</taxon>
        <taxon>Pleosporales</taxon>
        <taxon>Massarineae</taxon>
        <taxon>Didymosphaeriaceae</taxon>
        <taxon>Paraconiothyrium</taxon>
    </lineage>
</organism>
<dbReference type="Proteomes" id="UP001521785">
    <property type="component" value="Unassembled WGS sequence"/>
</dbReference>
<proteinExistence type="predicted"/>